<dbReference type="InterPro" id="IPR012944">
    <property type="entry name" value="SusD_RagB_dom"/>
</dbReference>
<evidence type="ECO:0000256" key="1">
    <source>
        <dbReference type="ARBA" id="ARBA00004442"/>
    </source>
</evidence>
<organism evidence="8 9">
    <name type="scientific">Bacteroides ovatus</name>
    <dbReference type="NCBI Taxonomy" id="28116"/>
    <lineage>
        <taxon>Bacteria</taxon>
        <taxon>Pseudomonadati</taxon>
        <taxon>Bacteroidota</taxon>
        <taxon>Bacteroidia</taxon>
        <taxon>Bacteroidales</taxon>
        <taxon>Bacteroidaceae</taxon>
        <taxon>Bacteroides</taxon>
    </lineage>
</organism>
<dbReference type="PROSITE" id="PS51257">
    <property type="entry name" value="PROKAR_LIPOPROTEIN"/>
    <property type="match status" value="1"/>
</dbReference>
<dbReference type="AlphaFoldDB" id="A0A3E5HVK6"/>
<gene>
    <name evidence="8" type="ORF">DW206_26105</name>
</gene>
<evidence type="ECO:0000259" key="6">
    <source>
        <dbReference type="Pfam" id="PF07980"/>
    </source>
</evidence>
<comment type="subcellular location">
    <subcellularLocation>
        <location evidence="1">Cell outer membrane</location>
    </subcellularLocation>
</comment>
<evidence type="ECO:0000313" key="8">
    <source>
        <dbReference type="EMBL" id="RHH38385.1"/>
    </source>
</evidence>
<dbReference type="Pfam" id="PF14322">
    <property type="entry name" value="SusD-like_3"/>
    <property type="match status" value="1"/>
</dbReference>
<evidence type="ECO:0000259" key="7">
    <source>
        <dbReference type="Pfam" id="PF14322"/>
    </source>
</evidence>
<evidence type="ECO:0000313" key="9">
    <source>
        <dbReference type="Proteomes" id="UP000283329"/>
    </source>
</evidence>
<protein>
    <submittedName>
        <fullName evidence="8">RagB/SusD family nutrient uptake outer membrane protein</fullName>
    </submittedName>
</protein>
<keyword evidence="4" id="KW-0472">Membrane</keyword>
<keyword evidence="3" id="KW-0732">Signal</keyword>
<evidence type="ECO:0000256" key="5">
    <source>
        <dbReference type="ARBA" id="ARBA00023237"/>
    </source>
</evidence>
<dbReference type="InterPro" id="IPR033985">
    <property type="entry name" value="SusD-like_N"/>
</dbReference>
<name>A0A3E5HVK6_BACOV</name>
<evidence type="ECO:0000256" key="2">
    <source>
        <dbReference type="ARBA" id="ARBA00006275"/>
    </source>
</evidence>
<comment type="caution">
    <text evidence="8">The sequence shown here is derived from an EMBL/GenBank/DDBJ whole genome shotgun (WGS) entry which is preliminary data.</text>
</comment>
<dbReference type="CDD" id="cd08977">
    <property type="entry name" value="SusD"/>
    <property type="match status" value="1"/>
</dbReference>
<comment type="similarity">
    <text evidence="2">Belongs to the SusD family.</text>
</comment>
<dbReference type="EMBL" id="QRJR01000053">
    <property type="protein sequence ID" value="RHH38385.1"/>
    <property type="molecule type" value="Genomic_DNA"/>
</dbReference>
<accession>A0A3E5HVK6</accession>
<feature type="domain" description="RagB/SusD" evidence="6">
    <location>
        <begin position="314"/>
        <end position="529"/>
    </location>
</feature>
<dbReference type="Proteomes" id="UP000283329">
    <property type="component" value="Unassembled WGS sequence"/>
</dbReference>
<dbReference type="Pfam" id="PF07980">
    <property type="entry name" value="SusD_RagB"/>
    <property type="match status" value="1"/>
</dbReference>
<dbReference type="GO" id="GO:0009279">
    <property type="term" value="C:cell outer membrane"/>
    <property type="evidence" value="ECO:0007669"/>
    <property type="project" value="UniProtKB-SubCell"/>
</dbReference>
<evidence type="ECO:0000256" key="3">
    <source>
        <dbReference type="ARBA" id="ARBA00022729"/>
    </source>
</evidence>
<dbReference type="SUPFAM" id="SSF48452">
    <property type="entry name" value="TPR-like"/>
    <property type="match status" value="1"/>
</dbReference>
<dbReference type="Gene3D" id="1.25.40.390">
    <property type="match status" value="1"/>
</dbReference>
<keyword evidence="5" id="KW-0998">Cell outer membrane</keyword>
<evidence type="ECO:0000256" key="4">
    <source>
        <dbReference type="ARBA" id="ARBA00023136"/>
    </source>
</evidence>
<sequence>MKNIKYLFVSLSLISLFSCSDFLDRDPKGVMDQDRFFLSPDAGYSAVVKCYKTLNDVAGYEAPRMDLYNISTDDSEKGGSDAGDRTFAGDLSFGRALASNTDLVNLWSNMYNGIARCNICLENIPNKPLVDADGYPLSNDVKARYIGEVKFLRAFFYFELCKIFGGVPLVDRTLTVDDSKKLVRATEAETADFIMKDLSEAALESNIPDKATLPTTELGRVTKEAVWAMQARVYMYFAKDNPSYYADARDAAKKVIDSKSCELAPNFQSLYLSDNYMLSESIFPNIRGDVPNDHIYGSFIPVYSNPRSCGAYGFDQPTQNLVDEFEEGDPRLLYTIIEPGDKFPKEKGSETLDFSTYPNTGYHSRKAFLVVSRRGNGWGDDAWTFHIIRYADVLLLYAEALVQTNGDKDEIVKYINMVRDRANDSRSGDIEATSRVLIIPNIKLKPVTINDDLLAAVKHERRVELAMEYNRLYDLKRWNCYVETMNTFSTYSYAKGRGAAFKKGINELFPIPQVEIDRSGGSIKQNPGYN</sequence>
<dbReference type="InterPro" id="IPR011990">
    <property type="entry name" value="TPR-like_helical_dom_sf"/>
</dbReference>
<proteinExistence type="inferred from homology"/>
<feature type="domain" description="SusD-like N-terminal" evidence="7">
    <location>
        <begin position="100"/>
        <end position="235"/>
    </location>
</feature>
<reference evidence="8 9" key="1">
    <citation type="submission" date="2018-08" db="EMBL/GenBank/DDBJ databases">
        <title>A genome reference for cultivated species of the human gut microbiota.</title>
        <authorList>
            <person name="Zou Y."/>
            <person name="Xue W."/>
            <person name="Luo G."/>
        </authorList>
    </citation>
    <scope>NUCLEOTIDE SEQUENCE [LARGE SCALE GENOMIC DNA]</scope>
    <source>
        <strain evidence="8 9">AM17-48</strain>
    </source>
</reference>